<dbReference type="Gene3D" id="3.40.50.1820">
    <property type="entry name" value="alpha/beta hydrolase"/>
    <property type="match status" value="1"/>
</dbReference>
<protein>
    <recommendedName>
        <fullName evidence="3">Alpha/beta hydrolase</fullName>
    </recommendedName>
</protein>
<proteinExistence type="predicted"/>
<organism evidence="1 2">
    <name type="scientific">Candidatus Dojkabacteria bacterium</name>
    <dbReference type="NCBI Taxonomy" id="2099670"/>
    <lineage>
        <taxon>Bacteria</taxon>
        <taxon>Candidatus Dojkabacteria</taxon>
    </lineage>
</organism>
<gene>
    <name evidence="1" type="ORF">KC909_05605</name>
</gene>
<dbReference type="InterPro" id="IPR029058">
    <property type="entry name" value="AB_hydrolase_fold"/>
</dbReference>
<accession>A0A955L6A9</accession>
<evidence type="ECO:0000313" key="1">
    <source>
        <dbReference type="EMBL" id="MCA9383811.1"/>
    </source>
</evidence>
<reference evidence="1" key="2">
    <citation type="journal article" date="2021" name="Microbiome">
        <title>Successional dynamics and alternative stable states in a saline activated sludge microbial community over 9 years.</title>
        <authorList>
            <person name="Wang Y."/>
            <person name="Ye J."/>
            <person name="Ju F."/>
            <person name="Liu L."/>
            <person name="Boyd J.A."/>
            <person name="Deng Y."/>
            <person name="Parks D.H."/>
            <person name="Jiang X."/>
            <person name="Yin X."/>
            <person name="Woodcroft B.J."/>
            <person name="Tyson G.W."/>
            <person name="Hugenholtz P."/>
            <person name="Polz M.F."/>
            <person name="Zhang T."/>
        </authorList>
    </citation>
    <scope>NUCLEOTIDE SEQUENCE</scope>
    <source>
        <strain evidence="1">HKST-UBA14</strain>
    </source>
</reference>
<feature type="non-terminal residue" evidence="1">
    <location>
        <position position="1"/>
    </location>
</feature>
<sequence>NLITEYLLIAEYKLRGFLSKELPSTWKSGEVSDVLIIQGLNEYVINFREFGDIANKLGFRVHGIDLHTRATVANIAQQYINFIKENDLRDIVIVCHSKGGIISKFLLDNYPEINKRVSKVISIAVPFGGSGLGWIPIWNIPELGTNSKFIKKLLQKTENNVKFLNLYSELDNHVILSDSLRLSGADNRLINIIGHTRILRSEETEKIYTQALEQIRDERL</sequence>
<name>A0A955L6A9_9BACT</name>
<dbReference type="SUPFAM" id="SSF53474">
    <property type="entry name" value="alpha/beta-Hydrolases"/>
    <property type="match status" value="1"/>
</dbReference>
<evidence type="ECO:0000313" key="2">
    <source>
        <dbReference type="Proteomes" id="UP000783287"/>
    </source>
</evidence>
<dbReference type="Proteomes" id="UP000783287">
    <property type="component" value="Unassembled WGS sequence"/>
</dbReference>
<dbReference type="EMBL" id="JAGQLK010000142">
    <property type="protein sequence ID" value="MCA9383811.1"/>
    <property type="molecule type" value="Genomic_DNA"/>
</dbReference>
<evidence type="ECO:0008006" key="3">
    <source>
        <dbReference type="Google" id="ProtNLM"/>
    </source>
</evidence>
<comment type="caution">
    <text evidence="1">The sequence shown here is derived from an EMBL/GenBank/DDBJ whole genome shotgun (WGS) entry which is preliminary data.</text>
</comment>
<reference evidence="1" key="1">
    <citation type="submission" date="2020-04" db="EMBL/GenBank/DDBJ databases">
        <authorList>
            <person name="Zhang T."/>
        </authorList>
    </citation>
    <scope>NUCLEOTIDE SEQUENCE</scope>
    <source>
        <strain evidence="1">HKST-UBA14</strain>
    </source>
</reference>
<dbReference type="AlphaFoldDB" id="A0A955L6A9"/>